<evidence type="ECO:0000313" key="4">
    <source>
        <dbReference type="Proteomes" id="UP000580250"/>
    </source>
</evidence>
<gene>
    <name evidence="3" type="ORF">MENT_LOCUS45214</name>
</gene>
<evidence type="ECO:0000313" key="3">
    <source>
        <dbReference type="EMBL" id="CAD2192334.1"/>
    </source>
</evidence>
<name>A0A6V7WZ77_MELEN</name>
<keyword evidence="1" id="KW-0175">Coiled coil</keyword>
<protein>
    <submittedName>
        <fullName evidence="3">Uncharacterized protein</fullName>
    </submittedName>
</protein>
<dbReference type="AlphaFoldDB" id="A0A6V7WZ77"/>
<accession>A0A6V7WZ77</accession>
<proteinExistence type="predicted"/>
<dbReference type="Proteomes" id="UP000580250">
    <property type="component" value="Unassembled WGS sequence"/>
</dbReference>
<dbReference type="EMBL" id="CAJEWN010000939">
    <property type="protein sequence ID" value="CAD2192334.1"/>
    <property type="molecule type" value="Genomic_DNA"/>
</dbReference>
<comment type="caution">
    <text evidence="3">The sequence shown here is derived from an EMBL/GenBank/DDBJ whole genome shotgun (WGS) entry which is preliminary data.</text>
</comment>
<evidence type="ECO:0000256" key="1">
    <source>
        <dbReference type="SAM" id="Coils"/>
    </source>
</evidence>
<reference evidence="3 4" key="1">
    <citation type="submission" date="2020-08" db="EMBL/GenBank/DDBJ databases">
        <authorList>
            <person name="Koutsovoulos G."/>
            <person name="Danchin GJ E."/>
        </authorList>
    </citation>
    <scope>NUCLEOTIDE SEQUENCE [LARGE SCALE GENOMIC DNA]</scope>
</reference>
<sequence>MDFLDLFLMRQCSIFQQKFFRQLLEFFNYLQQHKLDQYPQLLPNNHMYLAMLKGWHLAMPYAGIWPCLKAGTWPCPTLALVNQPTSFVIFKMAENLYENASSLDNVVGTQSSPSGSATSIYVTNLVDQLREELRLEREENARLRKRNVKLEGIIRSGQAVLGTAFAAKEKKAETPKKLDSPKKIDGAKKVDGAKKDGAPKNK</sequence>
<evidence type="ECO:0000256" key="2">
    <source>
        <dbReference type="SAM" id="MobiDB-lite"/>
    </source>
</evidence>
<feature type="region of interest" description="Disordered" evidence="2">
    <location>
        <begin position="169"/>
        <end position="202"/>
    </location>
</feature>
<organism evidence="3 4">
    <name type="scientific">Meloidogyne enterolobii</name>
    <name type="common">Root-knot nematode worm</name>
    <name type="synonym">Meloidogyne mayaguensis</name>
    <dbReference type="NCBI Taxonomy" id="390850"/>
    <lineage>
        <taxon>Eukaryota</taxon>
        <taxon>Metazoa</taxon>
        <taxon>Ecdysozoa</taxon>
        <taxon>Nematoda</taxon>
        <taxon>Chromadorea</taxon>
        <taxon>Rhabditida</taxon>
        <taxon>Tylenchina</taxon>
        <taxon>Tylenchomorpha</taxon>
        <taxon>Tylenchoidea</taxon>
        <taxon>Meloidogynidae</taxon>
        <taxon>Meloidogyninae</taxon>
        <taxon>Meloidogyne</taxon>
    </lineage>
</organism>
<feature type="coiled-coil region" evidence="1">
    <location>
        <begin position="126"/>
        <end position="153"/>
    </location>
</feature>